<evidence type="ECO:0000256" key="1">
    <source>
        <dbReference type="SAM" id="Phobius"/>
    </source>
</evidence>
<gene>
    <name evidence="2" type="ORF">JAO74_17185</name>
</gene>
<organism evidence="2 3">
    <name type="scientific">Sphingomonas mollis</name>
    <dbReference type="NCBI Taxonomy" id="2795726"/>
    <lineage>
        <taxon>Bacteria</taxon>
        <taxon>Pseudomonadati</taxon>
        <taxon>Pseudomonadota</taxon>
        <taxon>Alphaproteobacteria</taxon>
        <taxon>Sphingomonadales</taxon>
        <taxon>Sphingomonadaceae</taxon>
        <taxon>Sphingomonas</taxon>
    </lineage>
</organism>
<protein>
    <submittedName>
        <fullName evidence="2">Uncharacterized protein</fullName>
    </submittedName>
</protein>
<dbReference type="RefSeq" id="WP_199041104.1">
    <property type="nucleotide sequence ID" value="NZ_JAELXS010000014.1"/>
</dbReference>
<evidence type="ECO:0000313" key="3">
    <source>
        <dbReference type="Proteomes" id="UP000640426"/>
    </source>
</evidence>
<evidence type="ECO:0000313" key="2">
    <source>
        <dbReference type="EMBL" id="MBJ6123520.1"/>
    </source>
</evidence>
<reference evidence="3" key="1">
    <citation type="submission" date="2020-12" db="EMBL/GenBank/DDBJ databases">
        <title>Hymenobacter sp.</title>
        <authorList>
            <person name="Kim M.K."/>
        </authorList>
    </citation>
    <scope>NUCLEOTIDE SEQUENCE [LARGE SCALE GENOMIC DNA]</scope>
    <source>
        <strain evidence="3">BT553</strain>
    </source>
</reference>
<keyword evidence="3" id="KW-1185">Reference proteome</keyword>
<accession>A0ABS0XU01</accession>
<feature type="transmembrane region" description="Helical" evidence="1">
    <location>
        <begin position="15"/>
        <end position="38"/>
    </location>
</feature>
<dbReference type="Proteomes" id="UP000640426">
    <property type="component" value="Unassembled WGS sequence"/>
</dbReference>
<keyword evidence="1" id="KW-0812">Transmembrane</keyword>
<sequence>MTADSDDGDGAADEAFVDVFGVVGAAVPFAQAVVFFVCRVDLSLV</sequence>
<proteinExistence type="predicted"/>
<name>A0ABS0XU01_9SPHN</name>
<keyword evidence="1" id="KW-1133">Transmembrane helix</keyword>
<keyword evidence="1" id="KW-0472">Membrane</keyword>
<dbReference type="EMBL" id="JAELXS010000014">
    <property type="protein sequence ID" value="MBJ6123520.1"/>
    <property type="molecule type" value="Genomic_DNA"/>
</dbReference>
<comment type="caution">
    <text evidence="2">The sequence shown here is derived from an EMBL/GenBank/DDBJ whole genome shotgun (WGS) entry which is preliminary data.</text>
</comment>